<accession>A0A0E9WRQ1</accession>
<protein>
    <submittedName>
        <fullName evidence="1">Uncharacterized protein</fullName>
    </submittedName>
</protein>
<evidence type="ECO:0000313" key="1">
    <source>
        <dbReference type="EMBL" id="JAH93104.1"/>
    </source>
</evidence>
<dbReference type="AlphaFoldDB" id="A0A0E9WRQ1"/>
<reference evidence="1" key="2">
    <citation type="journal article" date="2015" name="Fish Shellfish Immunol.">
        <title>Early steps in the European eel (Anguilla anguilla)-Vibrio vulnificus interaction in the gills: Role of the RtxA13 toxin.</title>
        <authorList>
            <person name="Callol A."/>
            <person name="Pajuelo D."/>
            <person name="Ebbesson L."/>
            <person name="Teles M."/>
            <person name="MacKenzie S."/>
            <person name="Amaro C."/>
        </authorList>
    </citation>
    <scope>NUCLEOTIDE SEQUENCE</scope>
</reference>
<dbReference type="EMBL" id="GBXM01015473">
    <property type="protein sequence ID" value="JAH93104.1"/>
    <property type="molecule type" value="Transcribed_RNA"/>
</dbReference>
<organism evidence="1">
    <name type="scientific">Anguilla anguilla</name>
    <name type="common">European freshwater eel</name>
    <name type="synonym">Muraena anguilla</name>
    <dbReference type="NCBI Taxonomy" id="7936"/>
    <lineage>
        <taxon>Eukaryota</taxon>
        <taxon>Metazoa</taxon>
        <taxon>Chordata</taxon>
        <taxon>Craniata</taxon>
        <taxon>Vertebrata</taxon>
        <taxon>Euteleostomi</taxon>
        <taxon>Actinopterygii</taxon>
        <taxon>Neopterygii</taxon>
        <taxon>Teleostei</taxon>
        <taxon>Anguilliformes</taxon>
        <taxon>Anguillidae</taxon>
        <taxon>Anguilla</taxon>
    </lineage>
</organism>
<sequence length="55" mass="6363">MNFDETTMFLGGNTIVGKRYHTIHTCSRKVLKIYPRKINTFYQPSILSMKCPAPI</sequence>
<proteinExistence type="predicted"/>
<name>A0A0E9WRQ1_ANGAN</name>
<reference evidence="1" key="1">
    <citation type="submission" date="2014-11" db="EMBL/GenBank/DDBJ databases">
        <authorList>
            <person name="Amaro Gonzalez C."/>
        </authorList>
    </citation>
    <scope>NUCLEOTIDE SEQUENCE</scope>
</reference>